<dbReference type="InterPro" id="IPR035958">
    <property type="entry name" value="SecB-like_sf"/>
</dbReference>
<dbReference type="SUPFAM" id="SSF54611">
    <property type="entry name" value="SecB-like"/>
    <property type="match status" value="1"/>
</dbReference>
<dbReference type="GO" id="GO:0051082">
    <property type="term" value="F:unfolded protein binding"/>
    <property type="evidence" value="ECO:0007669"/>
    <property type="project" value="InterPro"/>
</dbReference>
<proteinExistence type="inferred from homology"/>
<comment type="similarity">
    <text evidence="1">Belongs to the SecB family.</text>
</comment>
<evidence type="ECO:0000256" key="4">
    <source>
        <dbReference type="ARBA" id="ARBA00023010"/>
    </source>
</evidence>
<evidence type="ECO:0000256" key="2">
    <source>
        <dbReference type="ARBA" id="ARBA00022448"/>
    </source>
</evidence>
<name>A0AAD1KBD8_9GAMM</name>
<dbReference type="Pfam" id="PF02556">
    <property type="entry name" value="SecB"/>
    <property type="match status" value="1"/>
</dbReference>
<organism evidence="5 6">
    <name type="scientific">Shewanella algae</name>
    <dbReference type="NCBI Taxonomy" id="38313"/>
    <lineage>
        <taxon>Bacteria</taxon>
        <taxon>Pseudomonadati</taxon>
        <taxon>Pseudomonadota</taxon>
        <taxon>Gammaproteobacteria</taxon>
        <taxon>Alteromonadales</taxon>
        <taxon>Shewanellaceae</taxon>
        <taxon>Shewanella</taxon>
    </lineage>
</organism>
<reference evidence="5" key="1">
    <citation type="submission" date="2021-05" db="EMBL/GenBank/DDBJ databases">
        <title>Molecular characterization for Shewanella algae harboring chromosomal blaOXA-55-like strains isolated from clinical and environment sample.</title>
        <authorList>
            <person name="Ohama Y."/>
            <person name="Aoki K."/>
            <person name="Harada S."/>
            <person name="Moriya K."/>
            <person name="Ishii Y."/>
            <person name="Tateda K."/>
        </authorList>
    </citation>
    <scope>NUCLEOTIDE SEQUENCE</scope>
    <source>
        <strain evidence="5">TUM17379</strain>
    </source>
</reference>
<keyword evidence="4" id="KW-0811">Translocation</keyword>
<evidence type="ECO:0000256" key="1">
    <source>
        <dbReference type="ARBA" id="ARBA00009990"/>
    </source>
</evidence>
<protein>
    <recommendedName>
        <fullName evidence="7">Preprotein translocase subunit SecB</fullName>
    </recommendedName>
</protein>
<dbReference type="GO" id="GO:0015031">
    <property type="term" value="P:protein transport"/>
    <property type="evidence" value="ECO:0007669"/>
    <property type="project" value="UniProtKB-KW"/>
</dbReference>
<evidence type="ECO:0000313" key="6">
    <source>
        <dbReference type="Proteomes" id="UP000825078"/>
    </source>
</evidence>
<dbReference type="Gene3D" id="3.10.420.10">
    <property type="entry name" value="SecB-like"/>
    <property type="match status" value="1"/>
</dbReference>
<sequence>MWEPHAIQVTSINHLKMYIESNPKFGSQSPEQTFSLKVAKTNFNPEDASIGVKISVTIGLSEEGERLDDAEFWMEVIIEGIFKVNLEKFPLEKIDIWAEQNAPMILYPYAREAAFSLTNRICKEGAGLLPLLNVPTIKI</sequence>
<evidence type="ECO:0000256" key="3">
    <source>
        <dbReference type="ARBA" id="ARBA00022927"/>
    </source>
</evidence>
<evidence type="ECO:0008006" key="7">
    <source>
        <dbReference type="Google" id="ProtNLM"/>
    </source>
</evidence>
<dbReference type="RefSeq" id="WP_208249009.1">
    <property type="nucleotide sequence ID" value="NZ_JADZGS010000043.1"/>
</dbReference>
<dbReference type="Proteomes" id="UP000825078">
    <property type="component" value="Chromosome"/>
</dbReference>
<dbReference type="AlphaFoldDB" id="A0AAD1KBD8"/>
<dbReference type="InterPro" id="IPR003708">
    <property type="entry name" value="SecB"/>
</dbReference>
<accession>A0AAD1KBD8</accession>
<keyword evidence="2" id="KW-0813">Transport</keyword>
<dbReference type="GO" id="GO:0051262">
    <property type="term" value="P:protein tetramerization"/>
    <property type="evidence" value="ECO:0007669"/>
    <property type="project" value="InterPro"/>
</dbReference>
<evidence type="ECO:0000313" key="5">
    <source>
        <dbReference type="EMBL" id="BCV46224.1"/>
    </source>
</evidence>
<dbReference type="EMBL" id="AP024613">
    <property type="protein sequence ID" value="BCV46224.1"/>
    <property type="molecule type" value="Genomic_DNA"/>
</dbReference>
<gene>
    <name evidence="5" type="ORF">TUM17379_32420</name>
</gene>
<keyword evidence="3" id="KW-0653">Protein transport</keyword>